<keyword evidence="1" id="KW-0812">Transmembrane</keyword>
<dbReference type="AlphaFoldDB" id="A0A0G4F7Z9"/>
<evidence type="ECO:0000313" key="3">
    <source>
        <dbReference type="Proteomes" id="UP000041254"/>
    </source>
</evidence>
<name>A0A0G4F7Z9_VITBC</name>
<dbReference type="InParanoid" id="A0A0G4F7Z9"/>
<proteinExistence type="predicted"/>
<reference evidence="2 3" key="1">
    <citation type="submission" date="2014-11" db="EMBL/GenBank/DDBJ databases">
        <authorList>
            <person name="Zhu J."/>
            <person name="Qi W."/>
            <person name="Song R."/>
        </authorList>
    </citation>
    <scope>NUCLEOTIDE SEQUENCE [LARGE SCALE GENOMIC DNA]</scope>
</reference>
<dbReference type="OrthoDB" id="412483at2759"/>
<keyword evidence="3" id="KW-1185">Reference proteome</keyword>
<feature type="transmembrane region" description="Helical" evidence="1">
    <location>
        <begin position="87"/>
        <end position="106"/>
    </location>
</feature>
<dbReference type="VEuPathDB" id="CryptoDB:Vbra_14747"/>
<accession>A0A0G4F7Z9</accession>
<feature type="transmembrane region" description="Helical" evidence="1">
    <location>
        <begin position="264"/>
        <end position="287"/>
    </location>
</feature>
<sequence length="294" mass="33145">MLGGGGGTAKRGLFTPGKRRRMNIVAICLNIFVPWILFICVFATLSFDFHYKHPGWAWFLVGIAVLMVLLVGFTAIQSKRRERDPMWYTFATVAMAVAVLIAVILGDINYRSNLAPYYDINNLQVYEDVKPELDKGQALMDAGKVYFTAGSQIDTTRSVGFKNGDLYCVAPIIKAGAAMTTYDFWAVGKNCCADRADFRCGEYANARARNGLRLMHDEDRPFYRLAVQEAEAVYGISSPHPLFFYWMQDPLGEQKAYRDDGYKYFLLGVFSHFAFNLFCVLCATIGFSKLGRTY</sequence>
<keyword evidence="1" id="KW-1133">Transmembrane helix</keyword>
<dbReference type="Proteomes" id="UP000041254">
    <property type="component" value="Unassembled WGS sequence"/>
</dbReference>
<evidence type="ECO:0000256" key="1">
    <source>
        <dbReference type="SAM" id="Phobius"/>
    </source>
</evidence>
<protein>
    <submittedName>
        <fullName evidence="2">Uncharacterized protein</fullName>
    </submittedName>
</protein>
<organism evidence="2 3">
    <name type="scientific">Vitrella brassicaformis (strain CCMP3155)</name>
    <dbReference type="NCBI Taxonomy" id="1169540"/>
    <lineage>
        <taxon>Eukaryota</taxon>
        <taxon>Sar</taxon>
        <taxon>Alveolata</taxon>
        <taxon>Colpodellida</taxon>
        <taxon>Vitrellaceae</taxon>
        <taxon>Vitrella</taxon>
    </lineage>
</organism>
<feature type="transmembrane region" description="Helical" evidence="1">
    <location>
        <begin position="56"/>
        <end position="75"/>
    </location>
</feature>
<dbReference type="EMBL" id="CDMY01000387">
    <property type="protein sequence ID" value="CEM08838.1"/>
    <property type="molecule type" value="Genomic_DNA"/>
</dbReference>
<dbReference type="OMA" id="MNIVAIC"/>
<feature type="transmembrane region" description="Helical" evidence="1">
    <location>
        <begin position="24"/>
        <end position="44"/>
    </location>
</feature>
<dbReference type="PhylomeDB" id="A0A0G4F7Z9"/>
<keyword evidence="1" id="KW-0472">Membrane</keyword>
<evidence type="ECO:0000313" key="2">
    <source>
        <dbReference type="EMBL" id="CEM08838.1"/>
    </source>
</evidence>
<gene>
    <name evidence="2" type="ORF">Vbra_14747</name>
</gene>